<dbReference type="PANTHER" id="PTHR11607">
    <property type="entry name" value="ALPHA-MANNOSIDASE"/>
    <property type="match status" value="1"/>
</dbReference>
<evidence type="ECO:0008006" key="3">
    <source>
        <dbReference type="Google" id="ProtNLM"/>
    </source>
</evidence>
<dbReference type="InterPro" id="IPR011013">
    <property type="entry name" value="Gal_mutarotase_sf_dom"/>
</dbReference>
<keyword evidence="2" id="KW-1185">Reference proteome</keyword>
<evidence type="ECO:0000313" key="2">
    <source>
        <dbReference type="Proteomes" id="UP001642360"/>
    </source>
</evidence>
<comment type="caution">
    <text evidence="1">The sequence shown here is derived from an EMBL/GenBank/DDBJ whole genome shotgun (WGS) entry which is preliminary data.</text>
</comment>
<dbReference type="AlphaFoldDB" id="A0ABC8TQL2"/>
<reference evidence="1 2" key="1">
    <citation type="submission" date="2024-02" db="EMBL/GenBank/DDBJ databases">
        <authorList>
            <person name="Vignale AGUSTIN F."/>
            <person name="Sosa J E."/>
            <person name="Modenutti C."/>
        </authorList>
    </citation>
    <scope>NUCLEOTIDE SEQUENCE [LARGE SCALE GENOMIC DNA]</scope>
</reference>
<sequence>MSINQLGAGSRWRRTTGQEIYSPLLLAFTHEKSEDWKASHLTKATSMDPNYSLPLNVALITLQELDDGNVLLRLAHLYEVGEDADHSTLANVELKKMFAGKRSSIIPLQIAFTRSSCRIIQVEANYLSISSSMRSYLTRDFSNHRFPFQELQYTHPKAVNICLGIGIRALRVLEFIFGPGGLCGRQGES</sequence>
<dbReference type="InterPro" id="IPR050843">
    <property type="entry name" value="Glycosyl_Hydrlase_38"/>
</dbReference>
<organism evidence="1 2">
    <name type="scientific">Ilex paraguariensis</name>
    <name type="common">yerba mate</name>
    <dbReference type="NCBI Taxonomy" id="185542"/>
    <lineage>
        <taxon>Eukaryota</taxon>
        <taxon>Viridiplantae</taxon>
        <taxon>Streptophyta</taxon>
        <taxon>Embryophyta</taxon>
        <taxon>Tracheophyta</taxon>
        <taxon>Spermatophyta</taxon>
        <taxon>Magnoliopsida</taxon>
        <taxon>eudicotyledons</taxon>
        <taxon>Gunneridae</taxon>
        <taxon>Pentapetalae</taxon>
        <taxon>asterids</taxon>
        <taxon>campanulids</taxon>
        <taxon>Aquifoliales</taxon>
        <taxon>Aquifoliaceae</taxon>
        <taxon>Ilex</taxon>
    </lineage>
</organism>
<dbReference type="Proteomes" id="UP001642360">
    <property type="component" value="Unassembled WGS sequence"/>
</dbReference>
<dbReference type="Gene3D" id="2.60.40.1360">
    <property type="match status" value="1"/>
</dbReference>
<dbReference type="SUPFAM" id="SSF74650">
    <property type="entry name" value="Galactose mutarotase-like"/>
    <property type="match status" value="1"/>
</dbReference>
<name>A0ABC8TQL2_9AQUA</name>
<dbReference type="EMBL" id="CAUOFW020005680">
    <property type="protein sequence ID" value="CAK9171221.1"/>
    <property type="molecule type" value="Genomic_DNA"/>
</dbReference>
<proteinExistence type="predicted"/>
<accession>A0ABC8TQL2</accession>
<gene>
    <name evidence="1" type="ORF">ILEXP_LOCUS40765</name>
</gene>
<protein>
    <recommendedName>
        <fullName evidence="3">Glycosyl hydrolases family 38 C-terminal beta sandwich domain-containing protein</fullName>
    </recommendedName>
</protein>
<evidence type="ECO:0000313" key="1">
    <source>
        <dbReference type="EMBL" id="CAK9171221.1"/>
    </source>
</evidence>
<dbReference type="PANTHER" id="PTHR11607:SF61">
    <property type="entry name" value="ALPHA-MANNOSIDASE"/>
    <property type="match status" value="1"/>
</dbReference>